<keyword evidence="6" id="KW-1133">Transmembrane helix</keyword>
<evidence type="ECO:0000256" key="3">
    <source>
        <dbReference type="ARBA" id="ARBA00012274"/>
    </source>
</evidence>
<dbReference type="Gene3D" id="1.10.620.20">
    <property type="entry name" value="Ribonucleotide Reductase, subunit A"/>
    <property type="match status" value="1"/>
</dbReference>
<dbReference type="CDD" id="cd01049">
    <property type="entry name" value="RNRR2"/>
    <property type="match status" value="1"/>
</dbReference>
<dbReference type="UniPathway" id="UPA00326"/>
<dbReference type="InterPro" id="IPR009078">
    <property type="entry name" value="Ferritin-like_SF"/>
</dbReference>
<evidence type="ECO:0000313" key="7">
    <source>
        <dbReference type="EMBL" id="QBK90142.1"/>
    </source>
</evidence>
<organism evidence="7">
    <name type="scientific">Pithovirus LCPAC102</name>
    <dbReference type="NCBI Taxonomy" id="2506587"/>
    <lineage>
        <taxon>Viruses</taxon>
        <taxon>Pithoviruses</taxon>
    </lineage>
</organism>
<comment type="cofactor">
    <cofactor evidence="1">
        <name>Fe cation</name>
        <dbReference type="ChEBI" id="CHEBI:24875"/>
    </cofactor>
</comment>
<keyword evidence="4" id="KW-0560">Oxidoreductase</keyword>
<dbReference type="InterPro" id="IPR000358">
    <property type="entry name" value="RNR_small_fam"/>
</dbReference>
<sequence length="345" mass="40397">MSDNLVQQLIKQHRNPDIACRYSFFPIQDEEMYKFYKKQEAAIWSSNEMDFSRDKKDYDELNPKLKRIIDYVNAFFSSTDGLIVDNILLRFLLESKSTEEQAYYITQTFIELVHSETYSLIINTLISDIDERNKLFESANTLDCVKNKINWLDDNMQSNKSLSHRLLVFACGEGIFFTSSFLFIFYFRSKGKFENIIFANEQISKDEGLHRDVGIFKHRREGKINTELAFDIVRKAVDLECLFVDELLPEPIDDLYPTDVKNYVKFLGDHLLVAADYPKLYNIKLDQLPAWMNDIAMDQKSNFYEIKVGNYKQSDLKSALDWNGRIEGKEHIINTAYADPLSIDF</sequence>
<dbReference type="GO" id="GO:0004748">
    <property type="term" value="F:ribonucleoside-diphosphate reductase activity, thioredoxin disulfide as acceptor"/>
    <property type="evidence" value="ECO:0007669"/>
    <property type="project" value="UniProtKB-EC"/>
</dbReference>
<dbReference type="InterPro" id="IPR030475">
    <property type="entry name" value="RNR_small_AS"/>
</dbReference>
<dbReference type="PANTHER" id="PTHR23409:SF18">
    <property type="entry name" value="RIBONUCLEOSIDE-DIPHOSPHATE REDUCTASE SUBUNIT M2"/>
    <property type="match status" value="1"/>
</dbReference>
<evidence type="ECO:0000256" key="6">
    <source>
        <dbReference type="SAM" id="Phobius"/>
    </source>
</evidence>
<protein>
    <recommendedName>
        <fullName evidence="3">ribonucleoside-diphosphate reductase</fullName>
        <ecNumber evidence="3">1.17.4.1</ecNumber>
    </recommendedName>
</protein>
<feature type="transmembrane region" description="Helical" evidence="6">
    <location>
        <begin position="166"/>
        <end position="187"/>
    </location>
</feature>
<dbReference type="InterPro" id="IPR033909">
    <property type="entry name" value="RNR_small"/>
</dbReference>
<accession>A0A481Z2X6</accession>
<dbReference type="InterPro" id="IPR012348">
    <property type="entry name" value="RNR-like"/>
</dbReference>
<reference evidence="7" key="1">
    <citation type="journal article" date="2019" name="MBio">
        <title>Virus Genomes from Deep Sea Sediments Expand the Ocean Megavirome and Support Independent Origins of Viral Gigantism.</title>
        <authorList>
            <person name="Backstrom D."/>
            <person name="Yutin N."/>
            <person name="Jorgensen S.L."/>
            <person name="Dharamshi J."/>
            <person name="Homa F."/>
            <person name="Zaremba-Niedwiedzka K."/>
            <person name="Spang A."/>
            <person name="Wolf Y.I."/>
            <person name="Koonin E.V."/>
            <person name="Ettema T.J."/>
        </authorList>
    </citation>
    <scope>NUCLEOTIDE SEQUENCE</scope>
</reference>
<dbReference type="EC" id="1.17.4.1" evidence="3"/>
<dbReference type="Pfam" id="PF00268">
    <property type="entry name" value="Ribonuc_red_sm"/>
    <property type="match status" value="1"/>
</dbReference>
<dbReference type="SUPFAM" id="SSF47240">
    <property type="entry name" value="Ferritin-like"/>
    <property type="match status" value="1"/>
</dbReference>
<keyword evidence="6" id="KW-0472">Membrane</keyword>
<proteinExistence type="inferred from homology"/>
<dbReference type="PROSITE" id="PS00368">
    <property type="entry name" value="RIBORED_SMALL"/>
    <property type="match status" value="1"/>
</dbReference>
<evidence type="ECO:0000256" key="1">
    <source>
        <dbReference type="ARBA" id="ARBA00001962"/>
    </source>
</evidence>
<dbReference type="EMBL" id="MK500466">
    <property type="protein sequence ID" value="QBK90142.1"/>
    <property type="molecule type" value="Genomic_DNA"/>
</dbReference>
<gene>
    <name evidence="7" type="ORF">LCPAC102_00520</name>
</gene>
<keyword evidence="5" id="KW-0408">Iron</keyword>
<name>A0A481Z2X6_9VIRU</name>
<dbReference type="PANTHER" id="PTHR23409">
    <property type="entry name" value="RIBONUCLEOSIDE-DIPHOSPHATE REDUCTASE SMALL CHAIN"/>
    <property type="match status" value="1"/>
</dbReference>
<comment type="similarity">
    <text evidence="2">Belongs to the ribonucleoside diphosphate reductase small chain family.</text>
</comment>
<evidence type="ECO:0000256" key="4">
    <source>
        <dbReference type="ARBA" id="ARBA00023002"/>
    </source>
</evidence>
<evidence type="ECO:0000256" key="2">
    <source>
        <dbReference type="ARBA" id="ARBA00009303"/>
    </source>
</evidence>
<keyword evidence="6" id="KW-0812">Transmembrane</keyword>
<dbReference type="GO" id="GO:0009263">
    <property type="term" value="P:deoxyribonucleotide biosynthetic process"/>
    <property type="evidence" value="ECO:0007669"/>
    <property type="project" value="InterPro"/>
</dbReference>
<evidence type="ECO:0000256" key="5">
    <source>
        <dbReference type="ARBA" id="ARBA00023004"/>
    </source>
</evidence>